<sequence>LTPEGVTLFENYVNNTADIQTASLAFSFCVPRRFSDQRVADWIESYRILLDKWKMFYCRAKFDIARGKKMNVAQATPAPQVYVRCTKCNQSIARSLFIPGTKGKTVLPTFSANPGTLFKSKATSCPVCQKSLPRCSICLLSLGTTNDALRDAIAANKRPRINNDSSPFGFDLWFTWCQTCRH</sequence>
<dbReference type="Pfam" id="PF17034">
    <property type="entry name" value="zinc_ribbon_16"/>
    <property type="match status" value="1"/>
</dbReference>
<protein>
    <submittedName>
        <fullName evidence="2">18867_t:CDS:1</fullName>
    </submittedName>
</protein>
<dbReference type="GO" id="GO:0005737">
    <property type="term" value="C:cytoplasm"/>
    <property type="evidence" value="ECO:0007669"/>
    <property type="project" value="TreeGrafter"/>
</dbReference>
<gene>
    <name evidence="2" type="ORF">AMORRO_LOCUS17313</name>
</gene>
<dbReference type="GO" id="GO:1904263">
    <property type="term" value="P:positive regulation of TORC1 signaling"/>
    <property type="evidence" value="ECO:0007669"/>
    <property type="project" value="TreeGrafter"/>
</dbReference>
<dbReference type="AlphaFoldDB" id="A0A9N9JHI3"/>
<keyword evidence="3" id="KW-1185">Reference proteome</keyword>
<feature type="domain" description="GATOR2 complex protein MIO zinc-ribbon like" evidence="1">
    <location>
        <begin position="116"/>
        <end position="182"/>
    </location>
</feature>
<dbReference type="OrthoDB" id="341486at2759"/>
<evidence type="ECO:0000313" key="2">
    <source>
        <dbReference type="EMBL" id="CAG8781008.1"/>
    </source>
</evidence>
<name>A0A9N9JHI3_9GLOM</name>
<evidence type="ECO:0000259" key="1">
    <source>
        <dbReference type="Pfam" id="PF17034"/>
    </source>
</evidence>
<proteinExistence type="predicted"/>
<feature type="non-terminal residue" evidence="2">
    <location>
        <position position="182"/>
    </location>
</feature>
<reference evidence="2" key="1">
    <citation type="submission" date="2021-06" db="EMBL/GenBank/DDBJ databases">
        <authorList>
            <person name="Kallberg Y."/>
            <person name="Tangrot J."/>
            <person name="Rosling A."/>
        </authorList>
    </citation>
    <scope>NUCLEOTIDE SEQUENCE</scope>
    <source>
        <strain evidence="2">CL551</strain>
    </source>
</reference>
<feature type="non-terminal residue" evidence="2">
    <location>
        <position position="1"/>
    </location>
</feature>
<evidence type="ECO:0000313" key="3">
    <source>
        <dbReference type="Proteomes" id="UP000789342"/>
    </source>
</evidence>
<dbReference type="EMBL" id="CAJVPV010052699">
    <property type="protein sequence ID" value="CAG8781008.1"/>
    <property type="molecule type" value="Genomic_DNA"/>
</dbReference>
<dbReference type="InterPro" id="IPR031488">
    <property type="entry name" value="Zn_ribbon_mio"/>
</dbReference>
<comment type="caution">
    <text evidence="2">The sequence shown here is derived from an EMBL/GenBank/DDBJ whole genome shotgun (WGS) entry which is preliminary data.</text>
</comment>
<organism evidence="2 3">
    <name type="scientific">Acaulospora morrowiae</name>
    <dbReference type="NCBI Taxonomy" id="94023"/>
    <lineage>
        <taxon>Eukaryota</taxon>
        <taxon>Fungi</taxon>
        <taxon>Fungi incertae sedis</taxon>
        <taxon>Mucoromycota</taxon>
        <taxon>Glomeromycotina</taxon>
        <taxon>Glomeromycetes</taxon>
        <taxon>Diversisporales</taxon>
        <taxon>Acaulosporaceae</taxon>
        <taxon>Acaulospora</taxon>
    </lineage>
</organism>
<dbReference type="PANTHER" id="PTHR16453">
    <property type="entry name" value="WD40 DOMAIN-CONTAINING PROTEIN MIO FAMILY MEMBER"/>
    <property type="match status" value="1"/>
</dbReference>
<dbReference type="Proteomes" id="UP000789342">
    <property type="component" value="Unassembled WGS sequence"/>
</dbReference>
<accession>A0A9N9JHI3</accession>
<dbReference type="PANTHER" id="PTHR16453:SF9">
    <property type="entry name" value="GATOR COMPLEX PROTEIN MIOS"/>
    <property type="match status" value="1"/>
</dbReference>
<dbReference type="InterPro" id="IPR037593">
    <property type="entry name" value="MIOS/Sea4"/>
</dbReference>